<keyword evidence="1" id="KW-0732">Signal</keyword>
<name>A0A154PFA8_DUFNO</name>
<feature type="signal peptide" evidence="1">
    <location>
        <begin position="1"/>
        <end position="25"/>
    </location>
</feature>
<dbReference type="AlphaFoldDB" id="A0A154PFA8"/>
<dbReference type="STRING" id="178035.A0A154PFA8"/>
<gene>
    <name evidence="3" type="ORF">WN55_01968</name>
</gene>
<sequence length="292" mass="33441">MTSYVLLFLYLNTLYLTCCVASVRSAPKLSMADTNVTSDDGVTETQHATCKIATEELVASARSTVTRVLTGACNAKAIDEKLRALEMNLTQELDEIKTILHAILENKRDTFKLTETSDKNNLRRYYRSSNLFVYQWQIKNFDEKLESWETARSERSPTFYAGQSGYGMYMKMTPRYFPDGTVFMAVGLTRGRYDSILKWPFPCKIRLEVLDQSNEQPRQDRRSRIWDPSTLCSEYFWGRPKLTGKPDNPECVGLSVPRQVVFAKLPVPSGRSTRNTRYLSNGTITVQLTVYH</sequence>
<dbReference type="InterPro" id="IPR049342">
    <property type="entry name" value="TRAF1-6_MATH_dom"/>
</dbReference>
<dbReference type="Gene3D" id="2.60.210.10">
    <property type="entry name" value="Apoptosis, Tumor Necrosis Factor Receptor Associated Protein 2, Chain A"/>
    <property type="match status" value="1"/>
</dbReference>
<evidence type="ECO:0000259" key="2">
    <source>
        <dbReference type="Pfam" id="PF21355"/>
    </source>
</evidence>
<keyword evidence="4" id="KW-1185">Reference proteome</keyword>
<organism evidence="3 4">
    <name type="scientific">Dufourea novaeangliae</name>
    <name type="common">Sweat bee</name>
    <dbReference type="NCBI Taxonomy" id="178035"/>
    <lineage>
        <taxon>Eukaryota</taxon>
        <taxon>Metazoa</taxon>
        <taxon>Ecdysozoa</taxon>
        <taxon>Arthropoda</taxon>
        <taxon>Hexapoda</taxon>
        <taxon>Insecta</taxon>
        <taxon>Pterygota</taxon>
        <taxon>Neoptera</taxon>
        <taxon>Endopterygota</taxon>
        <taxon>Hymenoptera</taxon>
        <taxon>Apocrita</taxon>
        <taxon>Aculeata</taxon>
        <taxon>Apoidea</taxon>
        <taxon>Anthophila</taxon>
        <taxon>Halictidae</taxon>
        <taxon>Rophitinae</taxon>
        <taxon>Dufourea</taxon>
    </lineage>
</organism>
<proteinExistence type="predicted"/>
<dbReference type="OrthoDB" id="6475149at2759"/>
<dbReference type="EMBL" id="KQ434892">
    <property type="protein sequence ID" value="KZC10531.1"/>
    <property type="molecule type" value="Genomic_DNA"/>
</dbReference>
<accession>A0A154PFA8</accession>
<dbReference type="InterPro" id="IPR008974">
    <property type="entry name" value="TRAF-like"/>
</dbReference>
<dbReference type="Pfam" id="PF21355">
    <property type="entry name" value="TRAF-mep_MATH"/>
    <property type="match status" value="1"/>
</dbReference>
<feature type="domain" description="TRAF1-6 MATH" evidence="2">
    <location>
        <begin position="155"/>
        <end position="228"/>
    </location>
</feature>
<protein>
    <submittedName>
        <fullName evidence="3">TNF receptor-associated factor 6</fullName>
    </submittedName>
</protein>
<evidence type="ECO:0000313" key="4">
    <source>
        <dbReference type="Proteomes" id="UP000076502"/>
    </source>
</evidence>
<feature type="chain" id="PRO_5007599468" evidence="1">
    <location>
        <begin position="26"/>
        <end position="292"/>
    </location>
</feature>
<dbReference type="Proteomes" id="UP000076502">
    <property type="component" value="Unassembled WGS sequence"/>
</dbReference>
<reference evidence="3 4" key="1">
    <citation type="submission" date="2015-07" db="EMBL/GenBank/DDBJ databases">
        <title>The genome of Dufourea novaeangliae.</title>
        <authorList>
            <person name="Pan H."/>
            <person name="Kapheim K."/>
        </authorList>
    </citation>
    <scope>NUCLEOTIDE SEQUENCE [LARGE SCALE GENOMIC DNA]</scope>
    <source>
        <strain evidence="3">0120121106</strain>
        <tissue evidence="3">Whole body</tissue>
    </source>
</reference>
<evidence type="ECO:0000313" key="3">
    <source>
        <dbReference type="EMBL" id="KZC10531.1"/>
    </source>
</evidence>
<dbReference type="SUPFAM" id="SSF49599">
    <property type="entry name" value="TRAF domain-like"/>
    <property type="match status" value="1"/>
</dbReference>
<keyword evidence="3" id="KW-0675">Receptor</keyword>
<evidence type="ECO:0000256" key="1">
    <source>
        <dbReference type="SAM" id="SignalP"/>
    </source>
</evidence>